<reference evidence="2 3" key="1">
    <citation type="submission" date="2016-10" db="EMBL/GenBank/DDBJ databases">
        <authorList>
            <person name="Varghese N."/>
            <person name="Submissions S."/>
        </authorList>
    </citation>
    <scope>NUCLEOTIDE SEQUENCE [LARGE SCALE GENOMIC DNA]</scope>
    <source>
        <strain evidence="2 3">FF3</strain>
    </source>
</reference>
<gene>
    <name evidence="2" type="ORF">SAMN04487940_102484</name>
</gene>
<dbReference type="RefSeq" id="WP_074835382.1">
    <property type="nucleotide sequence ID" value="NZ_CATLQZ010000001.1"/>
</dbReference>
<dbReference type="Proteomes" id="UP000182932">
    <property type="component" value="Unassembled WGS sequence"/>
</dbReference>
<organism evidence="2 3">
    <name type="scientific">Marinovum algicola</name>
    <dbReference type="NCBI Taxonomy" id="42444"/>
    <lineage>
        <taxon>Bacteria</taxon>
        <taxon>Pseudomonadati</taxon>
        <taxon>Pseudomonadota</taxon>
        <taxon>Alphaproteobacteria</taxon>
        <taxon>Rhodobacterales</taxon>
        <taxon>Roseobacteraceae</taxon>
        <taxon>Marinovum</taxon>
    </lineage>
</organism>
<dbReference type="InterPro" id="IPR024983">
    <property type="entry name" value="CHAT_dom"/>
</dbReference>
<evidence type="ECO:0000313" key="2">
    <source>
        <dbReference type="EMBL" id="SEI95979.1"/>
    </source>
</evidence>
<protein>
    <submittedName>
        <fullName evidence="2">CHAT domain-containing protein</fullName>
    </submittedName>
</protein>
<comment type="caution">
    <text evidence="2">The sequence shown here is derived from an EMBL/GenBank/DDBJ whole genome shotgun (WGS) entry which is preliminary data.</text>
</comment>
<name>A0A975ZME9_9RHOB</name>
<sequence length="554" mass="58906">MIRDIFLAIVLWSVLTPPLSAQTRAEIRDRVFVTAQRAQASAAGQALAQAAGRIAAGTAGLEALLREQQDISKAISDQRTALAKLAAQPGAEAELSVSRLQSQIARGRDKLAALDVELMADFPEFRELTNPAPLSIAEVQALLRADEALVMTMTVDSYLYTWAVSPTASAWTRAELARADLRALVQGLRTQLRVAQDNRAGVSLNKAARASRLPGFDRAAAHRIYQHSLAPLEPVIGGARHLMVVFDGPLTSLPPAVLVARPPEGADTAPQALRETDWLLKRHALTSLPNVSALRALRQVALPRRAAKAPSFLGFGDPLLGYRLAAEDGAPAPEAAQVVTRGVYEDVRRVADLAPLPNTARELRRLAATMGAPEDSVFLARAATETAVKSHDLNRADVVAFATHGLLADGLPGLAEPALVFTPPETPTALDDALLTASEAAQLKLSADLVILSACDTAGPDGSPGAEGLSGLARAFIYAGARAILVSHWPVDDYAASVLTTGMLERMYGSDARSRAEALQLSALEILADTREDRFAHPRIWAPFVVVGEGGRDR</sequence>
<accession>A0A975ZME9</accession>
<evidence type="ECO:0000259" key="1">
    <source>
        <dbReference type="Pfam" id="PF12770"/>
    </source>
</evidence>
<dbReference type="GeneID" id="80817335"/>
<proteinExistence type="predicted"/>
<dbReference type="EMBL" id="FNYY01000002">
    <property type="protein sequence ID" value="SEI95979.1"/>
    <property type="molecule type" value="Genomic_DNA"/>
</dbReference>
<dbReference type="Pfam" id="PF12770">
    <property type="entry name" value="CHAT"/>
    <property type="match status" value="1"/>
</dbReference>
<feature type="domain" description="CHAT" evidence="1">
    <location>
        <begin position="219"/>
        <end position="549"/>
    </location>
</feature>
<evidence type="ECO:0000313" key="3">
    <source>
        <dbReference type="Proteomes" id="UP000182932"/>
    </source>
</evidence>
<dbReference type="AlphaFoldDB" id="A0A975ZME9"/>
<keyword evidence="3" id="KW-1185">Reference proteome</keyword>